<evidence type="ECO:0000313" key="2">
    <source>
        <dbReference type="Proteomes" id="UP000277582"/>
    </source>
</evidence>
<reference evidence="1 2" key="1">
    <citation type="submission" date="2018-10" db="EMBL/GenBank/DDBJ databases">
        <title>Co-occurring genomic capacity for anaerobic methane metabolism and dissimilatory sulfite reduction discovered in the Korarchaeota.</title>
        <authorList>
            <person name="Mckay L.J."/>
            <person name="Dlakic M."/>
            <person name="Fields M.W."/>
            <person name="Delmont T.O."/>
            <person name="Eren A.M."/>
            <person name="Jay Z.J."/>
            <person name="Klingelsmith K.B."/>
            <person name="Rusch D.B."/>
            <person name="Inskeep W.P."/>
        </authorList>
    </citation>
    <scope>NUCLEOTIDE SEQUENCE [LARGE SCALE GENOMIC DNA]</scope>
    <source>
        <strain evidence="1 2">MDKW</strain>
    </source>
</reference>
<gene>
    <name evidence="1" type="ORF">D6D85_03320</name>
</gene>
<keyword evidence="2" id="KW-1185">Reference proteome</keyword>
<dbReference type="OrthoDB" id="384093at2157"/>
<comment type="caution">
    <text evidence="1">The sequence shown here is derived from an EMBL/GenBank/DDBJ whole genome shotgun (WGS) entry which is preliminary data.</text>
</comment>
<dbReference type="Proteomes" id="UP000277582">
    <property type="component" value="Unassembled WGS sequence"/>
</dbReference>
<dbReference type="SUPFAM" id="SSF88723">
    <property type="entry name" value="PIN domain-like"/>
    <property type="match status" value="1"/>
</dbReference>
<proteinExistence type="predicted"/>
<accession>A0A429GSB9</accession>
<sequence>MDSIVRRYSRPLYPPLTMECTAYAAKLRKRYNLSFFDSIHAAIALKEDLAYYDLDPDVNRVIESERAIK</sequence>
<name>A0A429GSB9_9CREN</name>
<evidence type="ECO:0000313" key="1">
    <source>
        <dbReference type="EMBL" id="RSN76922.1"/>
    </source>
</evidence>
<organism evidence="1 2">
    <name type="scientific">Candidatus Methanodesulfokora washburnensis</name>
    <dbReference type="NCBI Taxonomy" id="2478471"/>
    <lineage>
        <taxon>Archaea</taxon>
        <taxon>Thermoproteota</taxon>
        <taxon>Candidatus Korarchaeia</taxon>
        <taxon>Candidatus Korarchaeia incertae sedis</taxon>
        <taxon>Candidatus Methanodesulfokora</taxon>
    </lineage>
</organism>
<dbReference type="AlphaFoldDB" id="A0A429GSB9"/>
<dbReference type="InterPro" id="IPR029060">
    <property type="entry name" value="PIN-like_dom_sf"/>
</dbReference>
<protein>
    <recommendedName>
        <fullName evidence="3">PIN domain-containing protein</fullName>
    </recommendedName>
</protein>
<dbReference type="EMBL" id="RCOS01000049">
    <property type="protein sequence ID" value="RSN76922.1"/>
    <property type="molecule type" value="Genomic_DNA"/>
</dbReference>
<dbReference type="RefSeq" id="WP_125670631.1">
    <property type="nucleotide sequence ID" value="NZ_RCOS01000049.1"/>
</dbReference>
<evidence type="ECO:0008006" key="3">
    <source>
        <dbReference type="Google" id="ProtNLM"/>
    </source>
</evidence>